<feature type="binding site" evidence="7">
    <location>
        <position position="55"/>
    </location>
    <ligand>
        <name>carbamoyl phosphate</name>
        <dbReference type="ChEBI" id="CHEBI:58228"/>
    </ligand>
</feature>
<feature type="binding site" evidence="7">
    <location>
        <position position="106"/>
    </location>
    <ligand>
        <name>carbamoyl phosphate</name>
        <dbReference type="ChEBI" id="CHEBI:58228"/>
    </ligand>
</feature>
<dbReference type="Proteomes" id="UP000296034">
    <property type="component" value="Unassembled WGS sequence"/>
</dbReference>
<name>A0A2P5SY71_9GAMM</name>
<dbReference type="HAMAP" id="MF_00001">
    <property type="entry name" value="Asp_carb_tr"/>
    <property type="match status" value="1"/>
</dbReference>
<dbReference type="UniPathway" id="UPA00070">
    <property type="reaction ID" value="UER00116"/>
</dbReference>
<comment type="catalytic activity">
    <reaction evidence="6 7">
        <text>carbamoyl phosphate + L-aspartate = N-carbamoyl-L-aspartate + phosphate + H(+)</text>
        <dbReference type="Rhea" id="RHEA:20013"/>
        <dbReference type="ChEBI" id="CHEBI:15378"/>
        <dbReference type="ChEBI" id="CHEBI:29991"/>
        <dbReference type="ChEBI" id="CHEBI:32814"/>
        <dbReference type="ChEBI" id="CHEBI:43474"/>
        <dbReference type="ChEBI" id="CHEBI:58228"/>
        <dbReference type="EC" id="2.1.3.2"/>
    </reaction>
</comment>
<feature type="binding site" evidence="7">
    <location>
        <position position="230"/>
    </location>
    <ligand>
        <name>L-aspartate</name>
        <dbReference type="ChEBI" id="CHEBI:29991"/>
    </ligand>
</feature>
<comment type="subunit">
    <text evidence="7">Heterododecamer (2C3:3R2) of six catalytic PyrB chains organized as two trimers (C3), and six regulatory PyrI chains organized as three dimers (R2).</text>
</comment>
<feature type="binding site" evidence="7">
    <location>
        <position position="269"/>
    </location>
    <ligand>
        <name>carbamoyl phosphate</name>
        <dbReference type="ChEBI" id="CHEBI:58228"/>
    </ligand>
</feature>
<dbReference type="SUPFAM" id="SSF53671">
    <property type="entry name" value="Aspartate/ornithine carbamoyltransferase"/>
    <property type="match status" value="1"/>
</dbReference>
<keyword evidence="4 7" id="KW-0665">Pyrimidine biosynthesis</keyword>
<dbReference type="Pfam" id="PF00185">
    <property type="entry name" value="OTCace"/>
    <property type="match status" value="1"/>
</dbReference>
<feature type="binding site" evidence="7">
    <location>
        <position position="85"/>
    </location>
    <ligand>
        <name>L-aspartate</name>
        <dbReference type="ChEBI" id="CHEBI:29991"/>
    </ligand>
</feature>
<dbReference type="PRINTS" id="PR00101">
    <property type="entry name" value="ATCASE"/>
</dbReference>
<dbReference type="PRINTS" id="PR00100">
    <property type="entry name" value="AOTCASE"/>
</dbReference>
<feature type="binding site" evidence="7">
    <location>
        <position position="138"/>
    </location>
    <ligand>
        <name>carbamoyl phosphate</name>
        <dbReference type="ChEBI" id="CHEBI:58228"/>
    </ligand>
</feature>
<feature type="binding site" evidence="7">
    <location>
        <position position="56"/>
    </location>
    <ligand>
        <name>carbamoyl phosphate</name>
        <dbReference type="ChEBI" id="CHEBI:58228"/>
    </ligand>
</feature>
<dbReference type="GO" id="GO:0006207">
    <property type="term" value="P:'de novo' pyrimidine nucleobase biosynthetic process"/>
    <property type="evidence" value="ECO:0007669"/>
    <property type="project" value="InterPro"/>
</dbReference>
<feature type="binding site" evidence="7">
    <location>
        <position position="168"/>
    </location>
    <ligand>
        <name>L-aspartate</name>
        <dbReference type="ChEBI" id="CHEBI:29991"/>
    </ligand>
</feature>
<evidence type="ECO:0000313" key="11">
    <source>
        <dbReference type="Proteomes" id="UP000296034"/>
    </source>
</evidence>
<dbReference type="InterPro" id="IPR006132">
    <property type="entry name" value="Asp/Orn_carbamoyltranf_P-bd"/>
</dbReference>
<keyword evidence="3 7" id="KW-0808">Transferase</keyword>
<dbReference type="GO" id="GO:0004070">
    <property type="term" value="F:aspartate carbamoyltransferase activity"/>
    <property type="evidence" value="ECO:0007669"/>
    <property type="project" value="UniProtKB-UniRule"/>
</dbReference>
<comment type="similarity">
    <text evidence="2 7">Belongs to the aspartate/ornithine carbamoyltransferase superfamily. ATCase family.</text>
</comment>
<dbReference type="NCBIfam" id="TIGR00670">
    <property type="entry name" value="asp_carb_tr"/>
    <property type="match status" value="1"/>
</dbReference>
<protein>
    <recommendedName>
        <fullName evidence="7">Aspartate carbamoyltransferase</fullName>
        <ecNumber evidence="7">2.1.3.2</ecNumber>
    </recommendedName>
    <alternativeName>
        <fullName evidence="7">Aspartate transcarbamylase</fullName>
        <shortName evidence="7">ATCase</shortName>
    </alternativeName>
</protein>
<evidence type="ECO:0000256" key="1">
    <source>
        <dbReference type="ARBA" id="ARBA00004852"/>
    </source>
</evidence>
<dbReference type="InterPro" id="IPR036901">
    <property type="entry name" value="Asp/Orn_carbamoylTrfase_sf"/>
</dbReference>
<evidence type="ECO:0000256" key="6">
    <source>
        <dbReference type="ARBA" id="ARBA00048859"/>
    </source>
</evidence>
<evidence type="ECO:0000256" key="3">
    <source>
        <dbReference type="ARBA" id="ARBA00022679"/>
    </source>
</evidence>
<dbReference type="Pfam" id="PF02729">
    <property type="entry name" value="OTCace_N"/>
    <property type="match status" value="1"/>
</dbReference>
<dbReference type="NCBIfam" id="NF002032">
    <property type="entry name" value="PRK00856.1"/>
    <property type="match status" value="1"/>
</dbReference>
<organism evidence="10 11">
    <name type="scientific">Candidatus Pantoea edessiphila</name>
    <dbReference type="NCBI Taxonomy" id="2044610"/>
    <lineage>
        <taxon>Bacteria</taxon>
        <taxon>Pseudomonadati</taxon>
        <taxon>Pseudomonadota</taxon>
        <taxon>Gammaproteobacteria</taxon>
        <taxon>Enterobacterales</taxon>
        <taxon>Erwiniaceae</taxon>
        <taxon>Pantoea</taxon>
    </lineage>
</organism>
<comment type="function">
    <text evidence="5 7">Catalyzes the condensation of carbamoyl phosphate and aspartate to form carbamoyl aspartate and inorganic phosphate, the committed step in the de novo pyrimidine nucleotide biosynthesis pathway.</text>
</comment>
<dbReference type="GO" id="GO:0005829">
    <property type="term" value="C:cytosol"/>
    <property type="evidence" value="ECO:0007669"/>
    <property type="project" value="TreeGrafter"/>
</dbReference>
<dbReference type="OrthoDB" id="9774690at2"/>
<evidence type="ECO:0000256" key="4">
    <source>
        <dbReference type="ARBA" id="ARBA00022975"/>
    </source>
</evidence>
<dbReference type="Gene3D" id="3.40.50.1370">
    <property type="entry name" value="Aspartate/ornithine carbamoyltransferase"/>
    <property type="match status" value="2"/>
</dbReference>
<dbReference type="PANTHER" id="PTHR45753">
    <property type="entry name" value="ORNITHINE CARBAMOYLTRANSFERASE, MITOCHONDRIAL"/>
    <property type="match status" value="1"/>
</dbReference>
<dbReference type="RefSeq" id="WP_136131681.1">
    <property type="nucleotide sequence ID" value="NZ_PDKS01000002.1"/>
</dbReference>
<evidence type="ECO:0000256" key="7">
    <source>
        <dbReference type="HAMAP-Rule" id="MF_00001"/>
    </source>
</evidence>
<dbReference type="GO" id="GO:0016597">
    <property type="term" value="F:amino acid binding"/>
    <property type="evidence" value="ECO:0007669"/>
    <property type="project" value="InterPro"/>
</dbReference>
<reference evidence="10 11" key="1">
    <citation type="journal article" date="2018" name="Genome Biol. Evol.">
        <title>Cladogenesis and Genomic Streamlining in Extracellular Endosymbionts of Tropical Stink Bugs.</title>
        <authorList>
            <person name="Otero-Bravo A."/>
            <person name="Goffredi S."/>
            <person name="Sabree Z.L."/>
        </authorList>
    </citation>
    <scope>NUCLEOTIDE SEQUENCE [LARGE SCALE GENOMIC DNA]</scope>
    <source>
        <strain evidence="10 11">SoET</strain>
    </source>
</reference>
<evidence type="ECO:0000256" key="2">
    <source>
        <dbReference type="ARBA" id="ARBA00008896"/>
    </source>
</evidence>
<evidence type="ECO:0000259" key="8">
    <source>
        <dbReference type="Pfam" id="PF00185"/>
    </source>
</evidence>
<feature type="domain" description="Aspartate/ornithine carbamoyltransferase Asp/Orn-binding" evidence="8">
    <location>
        <begin position="156"/>
        <end position="303"/>
    </location>
</feature>
<feature type="binding site" evidence="7">
    <location>
        <position position="268"/>
    </location>
    <ligand>
        <name>carbamoyl phosphate</name>
        <dbReference type="ChEBI" id="CHEBI:58228"/>
    </ligand>
</feature>
<comment type="caution">
    <text evidence="10">The sequence shown here is derived from an EMBL/GenBank/DDBJ whole genome shotgun (WGS) entry which is preliminary data.</text>
</comment>
<evidence type="ECO:0000259" key="9">
    <source>
        <dbReference type="Pfam" id="PF02729"/>
    </source>
</evidence>
<gene>
    <name evidence="7" type="primary">pyrB</name>
    <name evidence="10" type="ORF">CRV11_01965</name>
</gene>
<dbReference type="InterPro" id="IPR006131">
    <property type="entry name" value="Asp_carbamoyltransf_Asp/Orn-bd"/>
</dbReference>
<accession>A0A2P5SY71</accession>
<dbReference type="PROSITE" id="PS00097">
    <property type="entry name" value="CARBAMOYLTRANSFERASE"/>
    <property type="match status" value="1"/>
</dbReference>
<dbReference type="EMBL" id="PDKS01000002">
    <property type="protein sequence ID" value="PPI87275.1"/>
    <property type="molecule type" value="Genomic_DNA"/>
</dbReference>
<dbReference type="GO" id="GO:0044205">
    <property type="term" value="P:'de novo' UMP biosynthetic process"/>
    <property type="evidence" value="ECO:0007669"/>
    <property type="project" value="UniProtKB-UniRule"/>
</dbReference>
<dbReference type="PANTHER" id="PTHR45753:SF6">
    <property type="entry name" value="ASPARTATE CARBAMOYLTRANSFERASE"/>
    <property type="match status" value="1"/>
</dbReference>
<dbReference type="FunFam" id="3.40.50.1370:FF:000001">
    <property type="entry name" value="Aspartate carbamoyltransferase"/>
    <property type="match status" value="1"/>
</dbReference>
<dbReference type="EC" id="2.1.3.2" evidence="7"/>
<feature type="domain" description="Aspartate/ornithine carbamoyltransferase carbamoyl-P binding" evidence="9">
    <location>
        <begin position="8"/>
        <end position="148"/>
    </location>
</feature>
<dbReference type="InterPro" id="IPR002082">
    <property type="entry name" value="Asp_carbamoyltransf"/>
</dbReference>
<evidence type="ECO:0000313" key="10">
    <source>
        <dbReference type="EMBL" id="PPI87275.1"/>
    </source>
</evidence>
<dbReference type="InterPro" id="IPR006130">
    <property type="entry name" value="Asp/Orn_carbamoylTrfase"/>
</dbReference>
<feature type="binding site" evidence="7">
    <location>
        <position position="135"/>
    </location>
    <ligand>
        <name>carbamoyl phosphate</name>
        <dbReference type="ChEBI" id="CHEBI:58228"/>
    </ligand>
</feature>
<proteinExistence type="inferred from homology"/>
<comment type="pathway">
    <text evidence="1 7">Pyrimidine metabolism; UMP biosynthesis via de novo pathway; (S)-dihydroorotate from bicarbonate: step 2/3.</text>
</comment>
<dbReference type="AlphaFoldDB" id="A0A2P5SY71"/>
<evidence type="ECO:0000256" key="5">
    <source>
        <dbReference type="ARBA" id="ARBA00043884"/>
    </source>
</evidence>
<sequence length="311" mass="35475">MSNILYHKHIISINDLSSEELMLTLRTAKKLKSKPQPELLKNKVIASCFFEASTRTRLSFETAIHRSGASVVGFTDVNTTSLGKKGETLIDTVSVISKYVDAIIIRHPQEGATRLAAEYSNGIPVLNAGDGTNQHPTQTILDLYTIYETQNRLTSLNIAIIGDLKYGRTVHSLTQALAKFNDNRFFFMCPNTLSMPKYIINMLDRYNIPWSYYNDFKQIMPCLDILYMTRIQKERIKTSEYSNIKSNLILEISDLKKARNTMKILHPLPRANEINTNLDNTPYAEYFHQAQNGLYTRQALLALVLNNKFII</sequence>
<dbReference type="GO" id="GO:0006520">
    <property type="term" value="P:amino acid metabolic process"/>
    <property type="evidence" value="ECO:0007669"/>
    <property type="project" value="InterPro"/>
</dbReference>
<dbReference type="FunFam" id="3.40.50.1370:FF:000002">
    <property type="entry name" value="Aspartate carbamoyltransferase 2"/>
    <property type="match status" value="1"/>
</dbReference>